<evidence type="ECO:0000313" key="3">
    <source>
        <dbReference type="Proteomes" id="UP000634136"/>
    </source>
</evidence>
<sequence>MQIGDFIATLQQGPSTETHSGGDDAGRTRRRLLNLLARSPLDTKRFLVLPRV</sequence>
<keyword evidence="3" id="KW-1185">Reference proteome</keyword>
<dbReference type="EMBL" id="JAAIUW010000002">
    <property type="protein sequence ID" value="KAF7842521.1"/>
    <property type="molecule type" value="Genomic_DNA"/>
</dbReference>
<dbReference type="AlphaFoldDB" id="A0A835CII4"/>
<feature type="region of interest" description="Disordered" evidence="1">
    <location>
        <begin position="1"/>
        <end position="27"/>
    </location>
</feature>
<dbReference type="Proteomes" id="UP000634136">
    <property type="component" value="Unassembled WGS sequence"/>
</dbReference>
<evidence type="ECO:0000313" key="2">
    <source>
        <dbReference type="EMBL" id="KAF7842521.1"/>
    </source>
</evidence>
<name>A0A835CII4_9FABA</name>
<accession>A0A835CII4</accession>
<organism evidence="2 3">
    <name type="scientific">Senna tora</name>
    <dbReference type="NCBI Taxonomy" id="362788"/>
    <lineage>
        <taxon>Eukaryota</taxon>
        <taxon>Viridiplantae</taxon>
        <taxon>Streptophyta</taxon>
        <taxon>Embryophyta</taxon>
        <taxon>Tracheophyta</taxon>
        <taxon>Spermatophyta</taxon>
        <taxon>Magnoliopsida</taxon>
        <taxon>eudicotyledons</taxon>
        <taxon>Gunneridae</taxon>
        <taxon>Pentapetalae</taxon>
        <taxon>rosids</taxon>
        <taxon>fabids</taxon>
        <taxon>Fabales</taxon>
        <taxon>Fabaceae</taxon>
        <taxon>Caesalpinioideae</taxon>
        <taxon>Cassia clade</taxon>
        <taxon>Senna</taxon>
    </lineage>
</organism>
<reference evidence="2" key="1">
    <citation type="submission" date="2020-09" db="EMBL/GenBank/DDBJ databases">
        <title>Genome-Enabled Discovery of Anthraquinone Biosynthesis in Senna tora.</title>
        <authorList>
            <person name="Kang S.-H."/>
            <person name="Pandey R.P."/>
            <person name="Lee C.-M."/>
            <person name="Sim J.-S."/>
            <person name="Jeong J.-T."/>
            <person name="Choi B.-S."/>
            <person name="Jung M."/>
            <person name="Ginzburg D."/>
            <person name="Zhao K."/>
            <person name="Won S.Y."/>
            <person name="Oh T.-J."/>
            <person name="Yu Y."/>
            <person name="Kim N.-H."/>
            <person name="Lee O.R."/>
            <person name="Lee T.-H."/>
            <person name="Bashyal P."/>
            <person name="Kim T.-S."/>
            <person name="Lee W.-H."/>
            <person name="Kawkins C."/>
            <person name="Kim C.-K."/>
            <person name="Kim J.S."/>
            <person name="Ahn B.O."/>
            <person name="Rhee S.Y."/>
            <person name="Sohng J.K."/>
        </authorList>
    </citation>
    <scope>NUCLEOTIDE SEQUENCE</scope>
    <source>
        <tissue evidence="2">Leaf</tissue>
    </source>
</reference>
<proteinExistence type="predicted"/>
<evidence type="ECO:0000256" key="1">
    <source>
        <dbReference type="SAM" id="MobiDB-lite"/>
    </source>
</evidence>
<comment type="caution">
    <text evidence="2">The sequence shown here is derived from an EMBL/GenBank/DDBJ whole genome shotgun (WGS) entry which is preliminary data.</text>
</comment>
<gene>
    <name evidence="2" type="ORF">G2W53_004819</name>
</gene>
<protein>
    <submittedName>
        <fullName evidence="2">Uncharacterized protein</fullName>
    </submittedName>
</protein>
<feature type="compositionally biased region" description="Polar residues" evidence="1">
    <location>
        <begin position="9"/>
        <end position="19"/>
    </location>
</feature>